<dbReference type="Proteomes" id="UP000663882">
    <property type="component" value="Unassembled WGS sequence"/>
</dbReference>
<accession>A0A814ISK0</accession>
<dbReference type="OrthoDB" id="385235at2759"/>
<sequence>MKIHLQDNDDPYDKILEYMTKKVIHQKGYYNATSLATSDAANMTLQRQIKQIHEIIVDHKMKHLSNLSIYPSSHLVNFFSHITSSRYNIDIPLLKRFFERLNSFDNQTLFSLLDVNNL</sequence>
<name>A0A814ISK0_9BILA</name>
<comment type="caution">
    <text evidence="1">The sequence shown here is derived from an EMBL/GenBank/DDBJ whole genome shotgun (WGS) entry which is preliminary data.</text>
</comment>
<protein>
    <submittedName>
        <fullName evidence="1">Uncharacterized protein</fullName>
    </submittedName>
</protein>
<gene>
    <name evidence="1" type="ORF">RFH988_LOCUS15656</name>
</gene>
<dbReference type="EMBL" id="CAJNOO010000770">
    <property type="protein sequence ID" value="CAF1029937.1"/>
    <property type="molecule type" value="Genomic_DNA"/>
</dbReference>
<evidence type="ECO:0000313" key="2">
    <source>
        <dbReference type="Proteomes" id="UP000663882"/>
    </source>
</evidence>
<dbReference type="AlphaFoldDB" id="A0A814ISK0"/>
<organism evidence="1 2">
    <name type="scientific">Rotaria sordida</name>
    <dbReference type="NCBI Taxonomy" id="392033"/>
    <lineage>
        <taxon>Eukaryota</taxon>
        <taxon>Metazoa</taxon>
        <taxon>Spiralia</taxon>
        <taxon>Gnathifera</taxon>
        <taxon>Rotifera</taxon>
        <taxon>Eurotatoria</taxon>
        <taxon>Bdelloidea</taxon>
        <taxon>Philodinida</taxon>
        <taxon>Philodinidae</taxon>
        <taxon>Rotaria</taxon>
    </lineage>
</organism>
<proteinExistence type="predicted"/>
<evidence type="ECO:0000313" key="1">
    <source>
        <dbReference type="EMBL" id="CAF1029937.1"/>
    </source>
</evidence>
<reference evidence="1" key="1">
    <citation type="submission" date="2021-02" db="EMBL/GenBank/DDBJ databases">
        <authorList>
            <person name="Nowell W R."/>
        </authorList>
    </citation>
    <scope>NUCLEOTIDE SEQUENCE</scope>
</reference>